<dbReference type="InterPro" id="IPR003034">
    <property type="entry name" value="SAP_dom"/>
</dbReference>
<sequence length="134" mass="15010">MNMGVDANEFLMAKNACQRLTVSHLKNILRSLNLRVVGKKADLQARLFEAINSWQINTLENQKLKLAFIDQLKTMNIIPSNSTTINSTVKNTLIQNNFNTPVKAVESVEKVEFNTLPGVDVVLNLCPPKLIDCK</sequence>
<dbReference type="Pfam" id="PF02037">
    <property type="entry name" value="SAP"/>
    <property type="match status" value="1"/>
</dbReference>
<protein>
    <recommendedName>
        <fullName evidence="1">SAP domain-containing protein</fullName>
    </recommendedName>
</protein>
<organism evidence="2 3">
    <name type="scientific">Clydaea vesicula</name>
    <dbReference type="NCBI Taxonomy" id="447962"/>
    <lineage>
        <taxon>Eukaryota</taxon>
        <taxon>Fungi</taxon>
        <taxon>Fungi incertae sedis</taxon>
        <taxon>Chytridiomycota</taxon>
        <taxon>Chytridiomycota incertae sedis</taxon>
        <taxon>Chytridiomycetes</taxon>
        <taxon>Lobulomycetales</taxon>
        <taxon>Lobulomycetaceae</taxon>
        <taxon>Clydaea</taxon>
    </lineage>
</organism>
<evidence type="ECO:0000313" key="2">
    <source>
        <dbReference type="EMBL" id="KAJ3215718.1"/>
    </source>
</evidence>
<name>A0AAD5TYG2_9FUNG</name>
<evidence type="ECO:0000313" key="3">
    <source>
        <dbReference type="Proteomes" id="UP001211065"/>
    </source>
</evidence>
<dbReference type="InterPro" id="IPR036361">
    <property type="entry name" value="SAP_dom_sf"/>
</dbReference>
<proteinExistence type="predicted"/>
<evidence type="ECO:0000259" key="1">
    <source>
        <dbReference type="PROSITE" id="PS50800"/>
    </source>
</evidence>
<comment type="caution">
    <text evidence="2">The sequence shown here is derived from an EMBL/GenBank/DDBJ whole genome shotgun (WGS) entry which is preliminary data.</text>
</comment>
<dbReference type="SUPFAM" id="SSF68906">
    <property type="entry name" value="SAP domain"/>
    <property type="match status" value="1"/>
</dbReference>
<feature type="domain" description="SAP" evidence="1">
    <location>
        <begin position="17"/>
        <end position="51"/>
    </location>
</feature>
<dbReference type="EMBL" id="JADGJW010000525">
    <property type="protein sequence ID" value="KAJ3215718.1"/>
    <property type="molecule type" value="Genomic_DNA"/>
</dbReference>
<accession>A0AAD5TYG2</accession>
<dbReference type="Proteomes" id="UP001211065">
    <property type="component" value="Unassembled WGS sequence"/>
</dbReference>
<gene>
    <name evidence="2" type="ORF">HK099_006236</name>
</gene>
<dbReference type="SMART" id="SM00513">
    <property type="entry name" value="SAP"/>
    <property type="match status" value="1"/>
</dbReference>
<keyword evidence="3" id="KW-1185">Reference proteome</keyword>
<dbReference type="Gene3D" id="1.10.720.30">
    <property type="entry name" value="SAP domain"/>
    <property type="match status" value="1"/>
</dbReference>
<dbReference type="AlphaFoldDB" id="A0AAD5TYG2"/>
<reference evidence="2" key="1">
    <citation type="submission" date="2020-05" db="EMBL/GenBank/DDBJ databases">
        <title>Phylogenomic resolution of chytrid fungi.</title>
        <authorList>
            <person name="Stajich J.E."/>
            <person name="Amses K."/>
            <person name="Simmons R."/>
            <person name="Seto K."/>
            <person name="Myers J."/>
            <person name="Bonds A."/>
            <person name="Quandt C.A."/>
            <person name="Barry K."/>
            <person name="Liu P."/>
            <person name="Grigoriev I."/>
            <person name="Longcore J.E."/>
            <person name="James T.Y."/>
        </authorList>
    </citation>
    <scope>NUCLEOTIDE SEQUENCE</scope>
    <source>
        <strain evidence="2">JEL0476</strain>
    </source>
</reference>
<dbReference type="PROSITE" id="PS50800">
    <property type="entry name" value="SAP"/>
    <property type="match status" value="1"/>
</dbReference>